<evidence type="ECO:0000313" key="4">
    <source>
        <dbReference type="Proteomes" id="UP001337723"/>
    </source>
</evidence>
<dbReference type="KEGG" id="rmai:MACH21_18330"/>
<feature type="region of interest" description="Disordered" evidence="1">
    <location>
        <begin position="207"/>
        <end position="228"/>
    </location>
</feature>
<proteinExistence type="predicted"/>
<keyword evidence="2" id="KW-0732">Signal</keyword>
<protein>
    <submittedName>
        <fullName evidence="3">Uncharacterized protein</fullName>
    </submittedName>
</protein>
<evidence type="ECO:0000256" key="1">
    <source>
        <dbReference type="SAM" id="MobiDB-lite"/>
    </source>
</evidence>
<gene>
    <name evidence="3" type="ORF">MACH21_18330</name>
</gene>
<name>A0AA48HK16_9RHOB</name>
<dbReference type="RefSeq" id="WP_338271461.1">
    <property type="nucleotide sequence ID" value="NZ_AP027266.1"/>
</dbReference>
<reference evidence="3 4" key="1">
    <citation type="submission" date="2023-01" db="EMBL/GenBank/DDBJ databases">
        <title>Complete genome sequence of Roseicyclus marinus strain Dej080120_10.</title>
        <authorList>
            <person name="Ueki S."/>
            <person name="Maruyama F."/>
        </authorList>
    </citation>
    <scope>NUCLEOTIDE SEQUENCE [LARGE SCALE GENOMIC DNA]</scope>
    <source>
        <strain evidence="3 4">Dej080120_10</strain>
    </source>
</reference>
<evidence type="ECO:0000313" key="3">
    <source>
        <dbReference type="EMBL" id="BDW85656.1"/>
    </source>
</evidence>
<sequence>MLRVTSLVLGLVLAGSLGAAAQGICPSGDTRDGVWLGFPDRTVQTRVLSDGTMEEIEFSDERAAVYVFRTLPVGLITERWGMRNGFLAPDESESVSYVGTPATIPLPVPGARYDGVETARILDGSEFRHSVSLVVGMPRPVAIGACAYTGLPIDVTRVPLDGGPRKHDSMMHLMELGMTIYLGYSEGDEPVLDEMPLWISSEPRLPGAGAAPAMMPPPPPPGAAAPTK</sequence>
<dbReference type="Proteomes" id="UP001337723">
    <property type="component" value="Chromosome"/>
</dbReference>
<organism evidence="3 4">
    <name type="scientific">Roseicyclus marinus</name>
    <dbReference type="NCBI Taxonomy" id="2161673"/>
    <lineage>
        <taxon>Bacteria</taxon>
        <taxon>Pseudomonadati</taxon>
        <taxon>Pseudomonadota</taxon>
        <taxon>Alphaproteobacteria</taxon>
        <taxon>Rhodobacterales</taxon>
        <taxon>Roseobacteraceae</taxon>
        <taxon>Roseicyclus</taxon>
    </lineage>
</organism>
<feature type="chain" id="PRO_5041311566" evidence="2">
    <location>
        <begin position="22"/>
        <end position="228"/>
    </location>
</feature>
<dbReference type="AlphaFoldDB" id="A0AA48HK16"/>
<feature type="compositionally biased region" description="Pro residues" evidence="1">
    <location>
        <begin position="214"/>
        <end position="228"/>
    </location>
</feature>
<keyword evidence="4" id="KW-1185">Reference proteome</keyword>
<evidence type="ECO:0000256" key="2">
    <source>
        <dbReference type="SAM" id="SignalP"/>
    </source>
</evidence>
<dbReference type="EMBL" id="AP027266">
    <property type="protein sequence ID" value="BDW85656.1"/>
    <property type="molecule type" value="Genomic_DNA"/>
</dbReference>
<accession>A0AA48HK16</accession>
<feature type="signal peptide" evidence="2">
    <location>
        <begin position="1"/>
        <end position="21"/>
    </location>
</feature>